<keyword evidence="5" id="KW-0325">Glycoprotein</keyword>
<sequence>MGQMGSNWFLYLSVLSVNLMTYTSNIGSSWTSPFLPKLKGVWGPENNPLPEPITVLEESWITTIISLGSLCGPLFTGQIANRIGKKMTLVLFSIPMLLSNVLLIFANRIFHFYIARFLCGLGFGCVYCIVPPFVAEISNVSNRGKMALLLTFMNTLSHVSVVSIGPYVSVRTFAYLSLIPSLLFFSTFLPFVPESPCYYVSNKDTDKAMESLQKFRQKEDVKAELNEIVINLEHTQEKGSFKDVLASKVVLRGLLITICLMLGQQLSGIAPINAYQQDIFRSTSSTIPSEISVIIVAIAQLFTVFLAIGLIDRLGRKKLLLISYSGILISLISVGTYFFLQEQNINMDSIFWLPVTSTCLLTVSFRFGSGPVTWSFVAEIFPSNLKNTLTPIVTISMVLFGFVVTFTFPLMFMYLGQSFTFWTFAACTMSILLFIYFYVPEIKGKSFLEIQNMLKR</sequence>
<dbReference type="InterPro" id="IPR003663">
    <property type="entry name" value="Sugar/inositol_transpt"/>
</dbReference>
<feature type="transmembrane region" description="Helical" evidence="6">
    <location>
        <begin position="147"/>
        <end position="167"/>
    </location>
</feature>
<dbReference type="GeneID" id="114329775"/>
<proteinExistence type="predicted"/>
<evidence type="ECO:0000256" key="5">
    <source>
        <dbReference type="ARBA" id="ARBA00023180"/>
    </source>
</evidence>
<evidence type="ECO:0000313" key="8">
    <source>
        <dbReference type="EnsemblMetazoa" id="XP_050506087.1"/>
    </source>
</evidence>
<dbReference type="Proteomes" id="UP001652700">
    <property type="component" value="Unplaced"/>
</dbReference>
<evidence type="ECO:0000256" key="6">
    <source>
        <dbReference type="SAM" id="Phobius"/>
    </source>
</evidence>
<dbReference type="InterPro" id="IPR020846">
    <property type="entry name" value="MFS_dom"/>
</dbReference>
<keyword evidence="2 6" id="KW-0812">Transmembrane</keyword>
<reference evidence="8" key="1">
    <citation type="submission" date="2025-05" db="UniProtKB">
        <authorList>
            <consortium name="EnsemblMetazoa"/>
        </authorList>
    </citation>
    <scope>IDENTIFICATION</scope>
</reference>
<keyword evidence="9" id="KW-1185">Reference proteome</keyword>
<dbReference type="PROSITE" id="PS00216">
    <property type="entry name" value="SUGAR_TRANSPORT_1"/>
    <property type="match status" value="1"/>
</dbReference>
<dbReference type="PANTHER" id="PTHR48021:SF47">
    <property type="entry name" value="GH17672P"/>
    <property type="match status" value="1"/>
</dbReference>
<dbReference type="SUPFAM" id="SSF103473">
    <property type="entry name" value="MFS general substrate transporter"/>
    <property type="match status" value="1"/>
</dbReference>
<dbReference type="InterPro" id="IPR005829">
    <property type="entry name" value="Sugar_transporter_CS"/>
</dbReference>
<comment type="subcellular location">
    <subcellularLocation>
        <location evidence="1">Membrane</location>
        <topology evidence="1">Multi-pass membrane protein</topology>
    </subcellularLocation>
</comment>
<feature type="transmembrane region" description="Helical" evidence="6">
    <location>
        <begin position="389"/>
        <end position="415"/>
    </location>
</feature>
<dbReference type="InterPro" id="IPR036259">
    <property type="entry name" value="MFS_trans_sf"/>
</dbReference>
<dbReference type="PANTHER" id="PTHR48021">
    <property type="match status" value="1"/>
</dbReference>
<evidence type="ECO:0000256" key="1">
    <source>
        <dbReference type="ARBA" id="ARBA00004141"/>
    </source>
</evidence>
<evidence type="ECO:0000256" key="4">
    <source>
        <dbReference type="ARBA" id="ARBA00023136"/>
    </source>
</evidence>
<feature type="domain" description="Major facilitator superfamily (MFS) profile" evidence="7">
    <location>
        <begin position="9"/>
        <end position="443"/>
    </location>
</feature>
<feature type="transmembrane region" description="Helical" evidence="6">
    <location>
        <begin position="319"/>
        <end position="339"/>
    </location>
</feature>
<evidence type="ECO:0000259" key="7">
    <source>
        <dbReference type="PROSITE" id="PS50850"/>
    </source>
</evidence>
<organism evidence="8 9">
    <name type="scientific">Diabrotica virgifera virgifera</name>
    <name type="common">western corn rootworm</name>
    <dbReference type="NCBI Taxonomy" id="50390"/>
    <lineage>
        <taxon>Eukaryota</taxon>
        <taxon>Metazoa</taxon>
        <taxon>Ecdysozoa</taxon>
        <taxon>Arthropoda</taxon>
        <taxon>Hexapoda</taxon>
        <taxon>Insecta</taxon>
        <taxon>Pterygota</taxon>
        <taxon>Neoptera</taxon>
        <taxon>Endopterygota</taxon>
        <taxon>Coleoptera</taxon>
        <taxon>Polyphaga</taxon>
        <taxon>Cucujiformia</taxon>
        <taxon>Chrysomeloidea</taxon>
        <taxon>Chrysomelidae</taxon>
        <taxon>Galerucinae</taxon>
        <taxon>Diabroticina</taxon>
        <taxon>Diabroticites</taxon>
        <taxon>Diabrotica</taxon>
    </lineage>
</organism>
<dbReference type="InterPro" id="IPR005828">
    <property type="entry name" value="MFS_sugar_transport-like"/>
</dbReference>
<feature type="transmembrane region" description="Helical" evidence="6">
    <location>
        <begin position="421"/>
        <end position="439"/>
    </location>
</feature>
<feature type="transmembrane region" description="Helical" evidence="6">
    <location>
        <begin position="173"/>
        <end position="192"/>
    </location>
</feature>
<feature type="transmembrane region" description="Helical" evidence="6">
    <location>
        <begin position="291"/>
        <end position="312"/>
    </location>
</feature>
<feature type="transmembrane region" description="Helical" evidence="6">
    <location>
        <begin position="7"/>
        <end position="27"/>
    </location>
</feature>
<evidence type="ECO:0000313" key="9">
    <source>
        <dbReference type="Proteomes" id="UP001652700"/>
    </source>
</evidence>
<keyword evidence="3 6" id="KW-1133">Transmembrane helix</keyword>
<accession>A0ABM5K7C7</accession>
<dbReference type="PRINTS" id="PR00171">
    <property type="entry name" value="SUGRTRNSPORT"/>
</dbReference>
<feature type="transmembrane region" description="Helical" evidence="6">
    <location>
        <begin position="351"/>
        <end position="377"/>
    </location>
</feature>
<dbReference type="Pfam" id="PF00083">
    <property type="entry name" value="Sugar_tr"/>
    <property type="match status" value="1"/>
</dbReference>
<protein>
    <recommendedName>
        <fullName evidence="7">Major facilitator superfamily (MFS) profile domain-containing protein</fullName>
    </recommendedName>
</protein>
<feature type="transmembrane region" description="Helical" evidence="6">
    <location>
        <begin position="113"/>
        <end position="135"/>
    </location>
</feature>
<evidence type="ECO:0000256" key="2">
    <source>
        <dbReference type="ARBA" id="ARBA00022692"/>
    </source>
</evidence>
<dbReference type="RefSeq" id="XP_050506087.1">
    <property type="nucleotide sequence ID" value="XM_050650130.1"/>
</dbReference>
<dbReference type="PROSITE" id="PS50850">
    <property type="entry name" value="MFS"/>
    <property type="match status" value="1"/>
</dbReference>
<feature type="transmembrane region" description="Helical" evidence="6">
    <location>
        <begin position="89"/>
        <end position="107"/>
    </location>
</feature>
<dbReference type="InterPro" id="IPR050549">
    <property type="entry name" value="MFS_Trehalose_Transporter"/>
</dbReference>
<keyword evidence="4 6" id="KW-0472">Membrane</keyword>
<dbReference type="Gene3D" id="1.20.1250.20">
    <property type="entry name" value="MFS general substrate transporter like domains"/>
    <property type="match status" value="1"/>
</dbReference>
<feature type="transmembrane region" description="Helical" evidence="6">
    <location>
        <begin position="249"/>
        <end position="271"/>
    </location>
</feature>
<evidence type="ECO:0000256" key="3">
    <source>
        <dbReference type="ARBA" id="ARBA00022989"/>
    </source>
</evidence>
<feature type="transmembrane region" description="Helical" evidence="6">
    <location>
        <begin position="59"/>
        <end position="77"/>
    </location>
</feature>
<name>A0ABM5K7C7_DIAVI</name>
<dbReference type="EnsemblMetazoa" id="XM_050650130.1">
    <property type="protein sequence ID" value="XP_050506087.1"/>
    <property type="gene ID" value="LOC114329775"/>
</dbReference>
<dbReference type="PROSITE" id="PS00217">
    <property type="entry name" value="SUGAR_TRANSPORT_2"/>
    <property type="match status" value="1"/>
</dbReference>